<accession>A0ABT3JFM2</accession>
<dbReference type="PROSITE" id="PS00455">
    <property type="entry name" value="AMP_BINDING"/>
    <property type="match status" value="1"/>
</dbReference>
<evidence type="ECO:0000313" key="3">
    <source>
        <dbReference type="EMBL" id="MCW3797575.1"/>
    </source>
</evidence>
<dbReference type="EMBL" id="JAPDOB010000001">
    <property type="protein sequence ID" value="MCW3797575.1"/>
    <property type="molecule type" value="Genomic_DNA"/>
</dbReference>
<dbReference type="InterPro" id="IPR042099">
    <property type="entry name" value="ANL_N_sf"/>
</dbReference>
<dbReference type="InterPro" id="IPR050237">
    <property type="entry name" value="ATP-dep_AMP-bd_enzyme"/>
</dbReference>
<keyword evidence="4" id="KW-1185">Reference proteome</keyword>
<sequence>MIWDEHYSHACRWDERLQPLAVHELLTRSAAAKPSGIALDFYGRRTLYSELLDQAQRFARGVQQLGLGKGSRIGLFLPNTPHYPAAYYGALLAGATVVNFSPLYSPDEVLAQAQDSGIDAMVCLDLARLWPPIKRLLDEDAVKHVLVGTLAEVLPTAKAIGFRLFKRKERQALPTDPRVTRWADLLANDGAYVASTVDPIRDIALVQYTGGTTGVPKGAALSHANLTINALQLEAIDPERPRDEGRVLGCLPLFHIFANTAILNRSVLSAAEIVLLPKFDAAEALAAIRRRRCTDMAGVPAMFQALIDHPSCSAATFDSVNQAFSGGAAMTPALKERFEAATNARVLEGYGMTESAGVVSVNPYHGEARAGTVGQPLPGTAVRILAEDGTEQPQGERGEIVISGPQVMTGYWRQAEGGVEPLAGGEFRTGDVGLIEADGYLRIVDRLKDMINVGGFKVFPSQLEAVLARHPAVAEAIIIAAEDERVGERPKAFVALKPDAAATPDELKAFLNAKIGKHERVSELEIRPELPKTLIGKPDRKALQAEERARHAAATEPLIAA</sequence>
<evidence type="ECO:0000313" key="4">
    <source>
        <dbReference type="Proteomes" id="UP001526246"/>
    </source>
</evidence>
<dbReference type="InterPro" id="IPR000873">
    <property type="entry name" value="AMP-dep_synth/lig_dom"/>
</dbReference>
<dbReference type="InterPro" id="IPR025110">
    <property type="entry name" value="AMP-bd_C"/>
</dbReference>
<protein>
    <submittedName>
        <fullName evidence="3">AMP-binding protein</fullName>
    </submittedName>
</protein>
<gene>
    <name evidence="3" type="ORF">OMW55_07135</name>
</gene>
<proteinExistence type="predicted"/>
<dbReference type="Gene3D" id="3.40.50.12780">
    <property type="entry name" value="N-terminal domain of ligase-like"/>
    <property type="match status" value="1"/>
</dbReference>
<dbReference type="PANTHER" id="PTHR43767">
    <property type="entry name" value="LONG-CHAIN-FATTY-ACID--COA LIGASE"/>
    <property type="match status" value="1"/>
</dbReference>
<comment type="caution">
    <text evidence="3">The sequence shown here is derived from an EMBL/GenBank/DDBJ whole genome shotgun (WGS) entry which is preliminary data.</text>
</comment>
<name>A0ABT3JFM2_9SPHN</name>
<dbReference type="InterPro" id="IPR045851">
    <property type="entry name" value="AMP-bd_C_sf"/>
</dbReference>
<dbReference type="Pfam" id="PF13193">
    <property type="entry name" value="AMP-binding_C"/>
    <property type="match status" value="1"/>
</dbReference>
<dbReference type="Gene3D" id="3.30.300.30">
    <property type="match status" value="1"/>
</dbReference>
<dbReference type="PANTHER" id="PTHR43767:SF12">
    <property type="entry name" value="AMP-DEPENDENT SYNTHETASE AND LIGASE"/>
    <property type="match status" value="1"/>
</dbReference>
<feature type="domain" description="AMP-binding enzyme C-terminal" evidence="2">
    <location>
        <begin position="463"/>
        <end position="537"/>
    </location>
</feature>
<organism evidence="3 4">
    <name type="scientific">Sphingomonas arvum</name>
    <dbReference type="NCBI Taxonomy" id="2992113"/>
    <lineage>
        <taxon>Bacteria</taxon>
        <taxon>Pseudomonadati</taxon>
        <taxon>Pseudomonadota</taxon>
        <taxon>Alphaproteobacteria</taxon>
        <taxon>Sphingomonadales</taxon>
        <taxon>Sphingomonadaceae</taxon>
        <taxon>Sphingomonas</taxon>
    </lineage>
</organism>
<dbReference type="Proteomes" id="UP001526246">
    <property type="component" value="Unassembled WGS sequence"/>
</dbReference>
<dbReference type="InterPro" id="IPR020845">
    <property type="entry name" value="AMP-binding_CS"/>
</dbReference>
<dbReference type="Pfam" id="PF00501">
    <property type="entry name" value="AMP-binding"/>
    <property type="match status" value="1"/>
</dbReference>
<feature type="domain" description="AMP-dependent synthetase/ligase" evidence="1">
    <location>
        <begin position="27"/>
        <end position="412"/>
    </location>
</feature>
<evidence type="ECO:0000259" key="1">
    <source>
        <dbReference type="Pfam" id="PF00501"/>
    </source>
</evidence>
<evidence type="ECO:0000259" key="2">
    <source>
        <dbReference type="Pfam" id="PF13193"/>
    </source>
</evidence>
<reference evidence="3 4" key="1">
    <citation type="submission" date="2022-10" db="EMBL/GenBank/DDBJ databases">
        <title>Sphingomonas sp.</title>
        <authorList>
            <person name="Jin C."/>
        </authorList>
    </citation>
    <scope>NUCLEOTIDE SEQUENCE [LARGE SCALE GENOMIC DNA]</scope>
    <source>
        <strain evidence="3 4">BN140010</strain>
    </source>
</reference>
<dbReference type="SUPFAM" id="SSF56801">
    <property type="entry name" value="Acetyl-CoA synthetase-like"/>
    <property type="match status" value="1"/>
</dbReference>
<dbReference type="RefSeq" id="WP_264881872.1">
    <property type="nucleotide sequence ID" value="NZ_JAPDOB010000001.1"/>
</dbReference>